<protein>
    <submittedName>
        <fullName evidence="8">GtrA family protein</fullName>
    </submittedName>
</protein>
<evidence type="ECO:0000256" key="6">
    <source>
        <dbReference type="SAM" id="Phobius"/>
    </source>
</evidence>
<feature type="transmembrane region" description="Helical" evidence="6">
    <location>
        <begin position="35"/>
        <end position="56"/>
    </location>
</feature>
<evidence type="ECO:0000256" key="5">
    <source>
        <dbReference type="ARBA" id="ARBA00023136"/>
    </source>
</evidence>
<reference evidence="8 9" key="1">
    <citation type="submission" date="2018-08" db="EMBL/GenBank/DDBJ databases">
        <title>Isolation, diversity and antifungal activity of Actinobacteria from cow dung.</title>
        <authorList>
            <person name="Ling L."/>
        </authorList>
    </citation>
    <scope>NUCLEOTIDE SEQUENCE [LARGE SCALE GENOMIC DNA]</scope>
    <source>
        <strain evidence="8 9">NEAU-LLE</strain>
    </source>
</reference>
<dbReference type="PANTHER" id="PTHR38459:SF1">
    <property type="entry name" value="PROPHAGE BACTOPRENOL-LINKED GLUCOSE TRANSLOCASE HOMOLOG"/>
    <property type="match status" value="1"/>
</dbReference>
<proteinExistence type="inferred from homology"/>
<dbReference type="OrthoDB" id="3192123at2"/>
<dbReference type="EMBL" id="QUAB01000001">
    <property type="protein sequence ID" value="REJ08937.1"/>
    <property type="molecule type" value="Genomic_DNA"/>
</dbReference>
<comment type="caution">
    <text evidence="8">The sequence shown here is derived from an EMBL/GenBank/DDBJ whole genome shotgun (WGS) entry which is preliminary data.</text>
</comment>
<evidence type="ECO:0000259" key="7">
    <source>
        <dbReference type="Pfam" id="PF04138"/>
    </source>
</evidence>
<dbReference type="Pfam" id="PF04138">
    <property type="entry name" value="GtrA_DPMS_TM"/>
    <property type="match status" value="1"/>
</dbReference>
<sequence>MSDRRPLRFVIVGVLNTAVDFVLLFLLTALGMPVFFANIISTSVAFGFSFFANRSFTFRSGGDARVQIVKFTIVTLVSLWLLQPAVIWAVSAIIGNLFSDEVVLLIGKACATVVSMTWNYLLYARFVFPPAADHTEVME</sequence>
<gene>
    <name evidence="8" type="ORF">DY023_00115</name>
</gene>
<evidence type="ECO:0000313" key="8">
    <source>
        <dbReference type="EMBL" id="REJ08937.1"/>
    </source>
</evidence>
<dbReference type="InterPro" id="IPR051401">
    <property type="entry name" value="GtrA_CellWall_Glycosyl"/>
</dbReference>
<name>A0A371NYK8_9MICO</name>
<keyword evidence="4 6" id="KW-1133">Transmembrane helix</keyword>
<feature type="domain" description="GtrA/DPMS transmembrane" evidence="7">
    <location>
        <begin position="8"/>
        <end position="128"/>
    </location>
</feature>
<dbReference type="RefSeq" id="WP_116240320.1">
    <property type="nucleotide sequence ID" value="NZ_QUAB01000001.1"/>
</dbReference>
<comment type="subcellular location">
    <subcellularLocation>
        <location evidence="1">Membrane</location>
        <topology evidence="1">Multi-pass membrane protein</topology>
    </subcellularLocation>
</comment>
<feature type="transmembrane region" description="Helical" evidence="6">
    <location>
        <begin position="7"/>
        <end position="29"/>
    </location>
</feature>
<dbReference type="GO" id="GO:0000271">
    <property type="term" value="P:polysaccharide biosynthetic process"/>
    <property type="evidence" value="ECO:0007669"/>
    <property type="project" value="InterPro"/>
</dbReference>
<evidence type="ECO:0000256" key="2">
    <source>
        <dbReference type="ARBA" id="ARBA00009399"/>
    </source>
</evidence>
<dbReference type="PANTHER" id="PTHR38459">
    <property type="entry name" value="PROPHAGE BACTOPRENOL-LINKED GLUCOSE TRANSLOCASE HOMOLOG"/>
    <property type="match status" value="1"/>
</dbReference>
<evidence type="ECO:0000256" key="3">
    <source>
        <dbReference type="ARBA" id="ARBA00022692"/>
    </source>
</evidence>
<keyword evidence="3 6" id="KW-0812">Transmembrane</keyword>
<organism evidence="8 9">
    <name type="scientific">Microbacterium bovistercoris</name>
    <dbReference type="NCBI Taxonomy" id="2293570"/>
    <lineage>
        <taxon>Bacteria</taxon>
        <taxon>Bacillati</taxon>
        <taxon>Actinomycetota</taxon>
        <taxon>Actinomycetes</taxon>
        <taxon>Micrococcales</taxon>
        <taxon>Microbacteriaceae</taxon>
        <taxon>Microbacterium</taxon>
    </lineage>
</organism>
<accession>A0A371NYK8</accession>
<feature type="transmembrane region" description="Helical" evidence="6">
    <location>
        <begin position="102"/>
        <end position="122"/>
    </location>
</feature>
<keyword evidence="9" id="KW-1185">Reference proteome</keyword>
<feature type="transmembrane region" description="Helical" evidence="6">
    <location>
        <begin position="68"/>
        <end position="90"/>
    </location>
</feature>
<evidence type="ECO:0000256" key="4">
    <source>
        <dbReference type="ARBA" id="ARBA00022989"/>
    </source>
</evidence>
<keyword evidence="5 6" id="KW-0472">Membrane</keyword>
<dbReference type="Proteomes" id="UP000262172">
    <property type="component" value="Unassembled WGS sequence"/>
</dbReference>
<dbReference type="GO" id="GO:0005886">
    <property type="term" value="C:plasma membrane"/>
    <property type="evidence" value="ECO:0007669"/>
    <property type="project" value="TreeGrafter"/>
</dbReference>
<comment type="similarity">
    <text evidence="2">Belongs to the GtrA family.</text>
</comment>
<dbReference type="InterPro" id="IPR007267">
    <property type="entry name" value="GtrA_DPMS_TM"/>
</dbReference>
<dbReference type="AlphaFoldDB" id="A0A371NYK8"/>
<evidence type="ECO:0000313" key="9">
    <source>
        <dbReference type="Proteomes" id="UP000262172"/>
    </source>
</evidence>
<evidence type="ECO:0000256" key="1">
    <source>
        <dbReference type="ARBA" id="ARBA00004141"/>
    </source>
</evidence>